<dbReference type="OrthoDB" id="2363476at2759"/>
<dbReference type="InterPro" id="IPR029063">
    <property type="entry name" value="SAM-dependent_MTases_sf"/>
</dbReference>
<accession>A0A9N9HV61</accession>
<protein>
    <submittedName>
        <fullName evidence="1">11962_t:CDS:1</fullName>
    </submittedName>
</protein>
<dbReference type="EMBL" id="CAJVPY010009380">
    <property type="protein sequence ID" value="CAG8708074.1"/>
    <property type="molecule type" value="Genomic_DNA"/>
</dbReference>
<comment type="caution">
    <text evidence="1">The sequence shown here is derived from an EMBL/GenBank/DDBJ whole genome shotgun (WGS) entry which is preliminary data.</text>
</comment>
<reference evidence="1" key="1">
    <citation type="submission" date="2021-06" db="EMBL/GenBank/DDBJ databases">
        <authorList>
            <person name="Kallberg Y."/>
            <person name="Tangrot J."/>
            <person name="Rosling A."/>
        </authorList>
    </citation>
    <scope>NUCLEOTIDE SEQUENCE</scope>
    <source>
        <strain evidence="1">MA453B</strain>
    </source>
</reference>
<dbReference type="Proteomes" id="UP000789405">
    <property type="component" value="Unassembled WGS sequence"/>
</dbReference>
<name>A0A9N9HV61_9GLOM</name>
<evidence type="ECO:0000313" key="1">
    <source>
        <dbReference type="EMBL" id="CAG8708074.1"/>
    </source>
</evidence>
<evidence type="ECO:0000313" key="2">
    <source>
        <dbReference type="Proteomes" id="UP000789405"/>
    </source>
</evidence>
<organism evidence="1 2">
    <name type="scientific">Dentiscutata erythropus</name>
    <dbReference type="NCBI Taxonomy" id="1348616"/>
    <lineage>
        <taxon>Eukaryota</taxon>
        <taxon>Fungi</taxon>
        <taxon>Fungi incertae sedis</taxon>
        <taxon>Mucoromycota</taxon>
        <taxon>Glomeromycotina</taxon>
        <taxon>Glomeromycetes</taxon>
        <taxon>Diversisporales</taxon>
        <taxon>Gigasporaceae</taxon>
        <taxon>Dentiscutata</taxon>
    </lineage>
</organism>
<feature type="non-terminal residue" evidence="1">
    <location>
        <position position="1"/>
    </location>
</feature>
<dbReference type="SUPFAM" id="SSF53335">
    <property type="entry name" value="S-adenosyl-L-methionine-dependent methyltransferases"/>
    <property type="match status" value="1"/>
</dbReference>
<proteinExistence type="predicted"/>
<keyword evidence="2" id="KW-1185">Reference proteome</keyword>
<gene>
    <name evidence="1" type="ORF">DERYTH_LOCUS13403</name>
</gene>
<dbReference type="AlphaFoldDB" id="A0A9N9HV61"/>
<sequence>DLSEFENLAFYEHQVYGHAFNGNIGAPVHEKLRTGAKDNFQGFLFKVFRVLKPGGWLEVGHAVHVNESVRGPALTRLVNAYASWHEKYGFNLDLILNLEDHLQMIGKAEFISSRTIDFSVRNDHFGEFSYEIFSYYIKLSKEFIAPIMGISLEEYDHLLGEIENEMKERCGKIFRKHKKVFARKKDMGVLKDA</sequence>
<dbReference type="Gene3D" id="3.40.50.150">
    <property type="entry name" value="Vaccinia Virus protein VP39"/>
    <property type="match status" value="1"/>
</dbReference>